<dbReference type="Proteomes" id="UP001283361">
    <property type="component" value="Unassembled WGS sequence"/>
</dbReference>
<name>A0AAE1AC94_9GAST</name>
<dbReference type="AlphaFoldDB" id="A0AAE1AC94"/>
<gene>
    <name evidence="1" type="ORF">RRG08_010442</name>
</gene>
<dbReference type="EMBL" id="JAWDGP010002271">
    <property type="protein sequence ID" value="KAK3784376.1"/>
    <property type="molecule type" value="Genomic_DNA"/>
</dbReference>
<accession>A0AAE1AC94</accession>
<organism evidence="1 2">
    <name type="scientific">Elysia crispata</name>
    <name type="common">lettuce slug</name>
    <dbReference type="NCBI Taxonomy" id="231223"/>
    <lineage>
        <taxon>Eukaryota</taxon>
        <taxon>Metazoa</taxon>
        <taxon>Spiralia</taxon>
        <taxon>Lophotrochozoa</taxon>
        <taxon>Mollusca</taxon>
        <taxon>Gastropoda</taxon>
        <taxon>Heterobranchia</taxon>
        <taxon>Euthyneura</taxon>
        <taxon>Panpulmonata</taxon>
        <taxon>Sacoglossa</taxon>
        <taxon>Placobranchoidea</taxon>
        <taxon>Plakobranchidae</taxon>
        <taxon>Elysia</taxon>
    </lineage>
</organism>
<proteinExistence type="predicted"/>
<keyword evidence="2" id="KW-1185">Reference proteome</keyword>
<protein>
    <submittedName>
        <fullName evidence="1">Uncharacterized protein</fullName>
    </submittedName>
</protein>
<evidence type="ECO:0000313" key="1">
    <source>
        <dbReference type="EMBL" id="KAK3784376.1"/>
    </source>
</evidence>
<evidence type="ECO:0000313" key="2">
    <source>
        <dbReference type="Proteomes" id="UP001283361"/>
    </source>
</evidence>
<dbReference type="InterPro" id="IPR029063">
    <property type="entry name" value="SAM-dependent_MTases_sf"/>
</dbReference>
<comment type="caution">
    <text evidence="1">The sequence shown here is derived from an EMBL/GenBank/DDBJ whole genome shotgun (WGS) entry which is preliminary data.</text>
</comment>
<dbReference type="Gene3D" id="3.40.50.150">
    <property type="entry name" value="Vaccinia Virus protein VP39"/>
    <property type="match status" value="1"/>
</dbReference>
<reference evidence="1" key="1">
    <citation type="journal article" date="2023" name="G3 (Bethesda)">
        <title>A reference genome for the long-term kleptoplast-retaining sea slug Elysia crispata morphotype clarki.</title>
        <authorList>
            <person name="Eastman K.E."/>
            <person name="Pendleton A.L."/>
            <person name="Shaikh M.A."/>
            <person name="Suttiyut T."/>
            <person name="Ogas R."/>
            <person name="Tomko P."/>
            <person name="Gavelis G."/>
            <person name="Widhalm J.R."/>
            <person name="Wisecaver J.H."/>
        </authorList>
    </citation>
    <scope>NUCLEOTIDE SEQUENCE</scope>
    <source>
        <strain evidence="1">ECLA1</strain>
    </source>
</reference>
<sequence length="88" mass="10298">MFVDSNQVKNCAMYRKQYSQELLKYVHLSTSPDRTFSEADRVLKPGETLVICGYLHMDFCEKLLNDAMTKIIVKILPYWPEESKSVFD</sequence>